<accession>A0AAC8Q0B0</accession>
<organism evidence="1 2">
    <name type="scientific">Archangium gephyra</name>
    <dbReference type="NCBI Taxonomy" id="48"/>
    <lineage>
        <taxon>Bacteria</taxon>
        <taxon>Pseudomonadati</taxon>
        <taxon>Myxococcota</taxon>
        <taxon>Myxococcia</taxon>
        <taxon>Myxococcales</taxon>
        <taxon>Cystobacterineae</taxon>
        <taxon>Archangiaceae</taxon>
        <taxon>Archangium</taxon>
    </lineage>
</organism>
<protein>
    <submittedName>
        <fullName evidence="1">Uncharacterized protein</fullName>
    </submittedName>
</protein>
<dbReference type="AlphaFoldDB" id="A0AAC8Q0B0"/>
<gene>
    <name evidence="1" type="ORF">AA314_00122</name>
</gene>
<proteinExistence type="predicted"/>
<evidence type="ECO:0000313" key="2">
    <source>
        <dbReference type="Proteomes" id="UP000035579"/>
    </source>
</evidence>
<dbReference type="Proteomes" id="UP000035579">
    <property type="component" value="Chromosome"/>
</dbReference>
<evidence type="ECO:0000313" key="1">
    <source>
        <dbReference type="EMBL" id="AKI98495.1"/>
    </source>
</evidence>
<sequence>MPQHSAWDARRWTEGWDVAGSTKRRSEGLAVGATEWHMVRACRSKNRCGRWSRWSFGGGWLPCTRPSREWMSGWRSSSGW</sequence>
<reference evidence="1 2" key="1">
    <citation type="submission" date="2015-05" db="EMBL/GenBank/DDBJ databases">
        <title>Genome assembly of Archangium gephyra DSM 2261.</title>
        <authorList>
            <person name="Sharma G."/>
            <person name="Subramanian S."/>
        </authorList>
    </citation>
    <scope>NUCLEOTIDE SEQUENCE [LARGE SCALE GENOMIC DNA]</scope>
    <source>
        <strain evidence="1 2">DSM 2261</strain>
    </source>
</reference>
<dbReference type="EMBL" id="CP011509">
    <property type="protein sequence ID" value="AKI98495.1"/>
    <property type="molecule type" value="Genomic_DNA"/>
</dbReference>
<dbReference type="KEGG" id="age:AA314_00122"/>
<name>A0AAC8Q0B0_9BACT</name>